<evidence type="ECO:0000256" key="6">
    <source>
        <dbReference type="ARBA" id="ARBA00022989"/>
    </source>
</evidence>
<dbReference type="GO" id="GO:0016776">
    <property type="term" value="F:phosphotransferase activity, phosphate group as acceptor"/>
    <property type="evidence" value="ECO:0007669"/>
    <property type="project" value="TreeGrafter"/>
</dbReference>
<keyword evidence="3" id="KW-0997">Cell inner membrane</keyword>
<dbReference type="PANTHER" id="PTHR30443:SF0">
    <property type="entry name" value="PHOSPHOETHANOLAMINE TRANSFERASE EPTA"/>
    <property type="match status" value="1"/>
</dbReference>
<feature type="transmembrane region" description="Helical" evidence="8">
    <location>
        <begin position="122"/>
        <end position="144"/>
    </location>
</feature>
<comment type="subcellular location">
    <subcellularLocation>
        <location evidence="1">Cell inner membrane</location>
        <topology evidence="1">Multi-pass membrane protein</topology>
    </subcellularLocation>
</comment>
<evidence type="ECO:0000313" key="12">
    <source>
        <dbReference type="Proteomes" id="UP000006334"/>
    </source>
</evidence>
<accession>K6X8E0</accession>
<evidence type="ECO:0000256" key="2">
    <source>
        <dbReference type="ARBA" id="ARBA00022475"/>
    </source>
</evidence>
<dbReference type="PANTHER" id="PTHR30443">
    <property type="entry name" value="INNER MEMBRANE PROTEIN"/>
    <property type="match status" value="1"/>
</dbReference>
<evidence type="ECO:0000259" key="10">
    <source>
        <dbReference type="Pfam" id="PF08019"/>
    </source>
</evidence>
<organism evidence="11 12">
    <name type="scientific">Aliiglaciecola lipolytica E3</name>
    <dbReference type="NCBI Taxonomy" id="1127673"/>
    <lineage>
        <taxon>Bacteria</taxon>
        <taxon>Pseudomonadati</taxon>
        <taxon>Pseudomonadota</taxon>
        <taxon>Gammaproteobacteria</taxon>
        <taxon>Alteromonadales</taxon>
        <taxon>Alteromonadaceae</taxon>
        <taxon>Aliiglaciecola</taxon>
    </lineage>
</organism>
<feature type="transmembrane region" description="Helical" evidence="8">
    <location>
        <begin position="21"/>
        <end position="40"/>
    </location>
</feature>
<dbReference type="AlphaFoldDB" id="K6X8E0"/>
<dbReference type="CDD" id="cd16017">
    <property type="entry name" value="LptA"/>
    <property type="match status" value="1"/>
</dbReference>
<evidence type="ECO:0000256" key="3">
    <source>
        <dbReference type="ARBA" id="ARBA00022519"/>
    </source>
</evidence>
<dbReference type="Gene3D" id="3.40.720.10">
    <property type="entry name" value="Alkaline Phosphatase, subunit A"/>
    <property type="match status" value="1"/>
</dbReference>
<keyword evidence="7 8" id="KW-0472">Membrane</keyword>
<keyword evidence="4 11" id="KW-0808">Transferase</keyword>
<feature type="domain" description="Sulfatase N-terminal" evidence="9">
    <location>
        <begin position="241"/>
        <end position="528"/>
    </location>
</feature>
<feature type="transmembrane region" description="Helical" evidence="8">
    <location>
        <begin position="83"/>
        <end position="102"/>
    </location>
</feature>
<comment type="caution">
    <text evidence="11">The sequence shown here is derived from an EMBL/GenBank/DDBJ whole genome shotgun (WGS) entry which is preliminary data.</text>
</comment>
<dbReference type="STRING" id="1127673.GLIP_4268"/>
<evidence type="ECO:0000313" key="11">
    <source>
        <dbReference type="EMBL" id="GAC16879.1"/>
    </source>
</evidence>
<dbReference type="NCBIfam" id="NF028537">
    <property type="entry name" value="P_eth_NH2_trans"/>
    <property type="match status" value="1"/>
</dbReference>
<dbReference type="InterPro" id="IPR012549">
    <property type="entry name" value="EptA-like_N"/>
</dbReference>
<gene>
    <name evidence="11" type="primary">eptA</name>
    <name evidence="11" type="ORF">GLIP_4268</name>
</gene>
<dbReference type="RefSeq" id="WP_008846681.1">
    <property type="nucleotide sequence ID" value="NZ_BAEN01000076.1"/>
</dbReference>
<evidence type="ECO:0000256" key="1">
    <source>
        <dbReference type="ARBA" id="ARBA00004429"/>
    </source>
</evidence>
<dbReference type="GO" id="GO:0005886">
    <property type="term" value="C:plasma membrane"/>
    <property type="evidence" value="ECO:0007669"/>
    <property type="project" value="UniProtKB-SubCell"/>
</dbReference>
<dbReference type="eggNOG" id="COG2194">
    <property type="taxonomic scope" value="Bacteria"/>
</dbReference>
<dbReference type="SUPFAM" id="SSF53649">
    <property type="entry name" value="Alkaline phosphatase-like"/>
    <property type="match status" value="1"/>
</dbReference>
<keyword evidence="6 8" id="KW-1133">Transmembrane helix</keyword>
<dbReference type="EMBL" id="BAEN01000076">
    <property type="protein sequence ID" value="GAC16879.1"/>
    <property type="molecule type" value="Genomic_DNA"/>
</dbReference>
<feature type="domain" description="Phosphoethanolamine transferase N-terminal" evidence="10">
    <location>
        <begin position="65"/>
        <end position="214"/>
    </location>
</feature>
<protein>
    <submittedName>
        <fullName evidence="11">Phosphoethanolamine transferase</fullName>
    </submittedName>
</protein>
<feature type="transmembrane region" description="Helical" evidence="8">
    <location>
        <begin position="52"/>
        <end position="71"/>
    </location>
</feature>
<dbReference type="InterPro" id="IPR000917">
    <property type="entry name" value="Sulfatase_N"/>
</dbReference>
<keyword evidence="12" id="KW-1185">Reference proteome</keyword>
<name>K6X8E0_9ALTE</name>
<keyword evidence="5 8" id="KW-0812">Transmembrane</keyword>
<dbReference type="InterPro" id="IPR058130">
    <property type="entry name" value="PEA_transf_C"/>
</dbReference>
<evidence type="ECO:0000259" key="9">
    <source>
        <dbReference type="Pfam" id="PF00884"/>
    </source>
</evidence>
<dbReference type="Pfam" id="PF08019">
    <property type="entry name" value="EptA_B_N"/>
    <property type="match status" value="1"/>
</dbReference>
<evidence type="ECO:0000256" key="7">
    <source>
        <dbReference type="ARBA" id="ARBA00023136"/>
    </source>
</evidence>
<dbReference type="Pfam" id="PF00884">
    <property type="entry name" value="Sulfatase"/>
    <property type="match status" value="1"/>
</dbReference>
<keyword evidence="2" id="KW-1003">Cell membrane</keyword>
<dbReference type="Proteomes" id="UP000006334">
    <property type="component" value="Unassembled WGS sequence"/>
</dbReference>
<dbReference type="GO" id="GO:0009244">
    <property type="term" value="P:lipopolysaccharide core region biosynthetic process"/>
    <property type="evidence" value="ECO:0007669"/>
    <property type="project" value="TreeGrafter"/>
</dbReference>
<dbReference type="OrthoDB" id="9786870at2"/>
<dbReference type="InterPro" id="IPR040423">
    <property type="entry name" value="PEA_transferase"/>
</dbReference>
<sequence>MSASLQKQNIVSNFRQISSNKLILAVSCYLVLILNYPFLAKTFSAIVNSADYNVLFLISVPVLFICVFNIIQSMIAIGGFLKPVLIAMVVISSIIAYATLNYGTVFDFAMVQNVVESDSAEAFSYVNLTAIVFILMFGVVPALFIALAKIKKQSILTACINRSKVIGLCIIIVGLIGFSYFANYASVGRNNRDLVHYITPFKLFDASYKYATRHFFSPPREFLELDSTPFLKSSNGNPRVTVVLLGETARAQNFSLNGYEKDTNRFTKDLEIVSFLNISSCGTATAVSVPCMFSRLSKSEYDKQIANSQQNALDVAHLAGVDVLWIDNNNGSCKGVCNRISHIEISPDSQSKYCDGEYCLDEILLTELDKKLKNITHKDTLIVMHMMGSHGPTYYRRYPTNKRIFEPDCPRSDIQNCTNEELVNSYDNTISYTDFVVSQVISRLLQLDESTGSQSTMLYVSDHGESLGEKGVYLHGLPYAFAPAEQTHVPLLFWQDPENSSFSLDCLQNQAQLIASHDNFFDTLLGVLSVQSKLYQKHNDLIAKCKGDSRIAFKQGYGIQTNEETK</sequence>
<proteinExistence type="predicted"/>
<evidence type="ECO:0000256" key="8">
    <source>
        <dbReference type="SAM" id="Phobius"/>
    </source>
</evidence>
<evidence type="ECO:0000256" key="5">
    <source>
        <dbReference type="ARBA" id="ARBA00022692"/>
    </source>
</evidence>
<feature type="transmembrane region" description="Helical" evidence="8">
    <location>
        <begin position="165"/>
        <end position="182"/>
    </location>
</feature>
<reference evidence="11 12" key="1">
    <citation type="journal article" date="2017" name="Antonie Van Leeuwenhoek">
        <title>Rhizobium rhizosphaerae sp. nov., a novel species isolated from rice rhizosphere.</title>
        <authorList>
            <person name="Zhao J.J."/>
            <person name="Zhang J."/>
            <person name="Zhang R.J."/>
            <person name="Zhang C.W."/>
            <person name="Yin H.Q."/>
            <person name="Zhang X.X."/>
        </authorList>
    </citation>
    <scope>NUCLEOTIDE SEQUENCE [LARGE SCALE GENOMIC DNA]</scope>
    <source>
        <strain evidence="11 12">E3</strain>
    </source>
</reference>
<dbReference type="InterPro" id="IPR017850">
    <property type="entry name" value="Alkaline_phosphatase_core_sf"/>
</dbReference>
<evidence type="ECO:0000256" key="4">
    <source>
        <dbReference type="ARBA" id="ARBA00022679"/>
    </source>
</evidence>